<reference evidence="2 5" key="1">
    <citation type="submission" date="2016-11" db="EMBL/GenBank/DDBJ databases">
        <title>Whole genomes of Flavobacteriaceae.</title>
        <authorList>
            <person name="Stine C."/>
            <person name="Li C."/>
            <person name="Tadesse D."/>
        </authorList>
    </citation>
    <scope>NUCLEOTIDE SEQUENCE [LARGE SCALE GENOMIC DNA]</scope>
    <source>
        <strain evidence="2 5">DSM 21068</strain>
    </source>
</reference>
<organism evidence="3 4">
    <name type="scientific">Chryseobacterium piscicola</name>
    <dbReference type="NCBI Taxonomy" id="551459"/>
    <lineage>
        <taxon>Bacteria</taxon>
        <taxon>Pseudomonadati</taxon>
        <taxon>Bacteroidota</taxon>
        <taxon>Flavobacteriia</taxon>
        <taxon>Flavobacteriales</taxon>
        <taxon>Weeksellaceae</taxon>
        <taxon>Chryseobacterium group</taxon>
        <taxon>Chryseobacterium</taxon>
    </lineage>
</organism>
<keyword evidence="1" id="KW-0472">Membrane</keyword>
<evidence type="ECO:0000313" key="2">
    <source>
        <dbReference type="EMBL" id="PQA93852.1"/>
    </source>
</evidence>
<name>A0A1N7N044_9FLAO</name>
<keyword evidence="5" id="KW-1185">Reference proteome</keyword>
<sequence length="827" mass="94127">MENKTVKKTRKPKKNILIAVGIFAVLILSFPFLLTIYLKHKLPDLVNEKTNYQLSLKDFDINLFKGNISANELVIKTKPTKDTTVTQINGTIKSLNVENFGIWKAIFNTSYHADDISLIDPQITVLIGKSKEKSKSPKKNVDFGVKNILVTNGNFSVKGSNKKDLFNGKNVNINLTEISQKNDVSMLPVAYKNFKIDAQDIVITVNEFYQIFAKKIDAKNKQFTISEFHLKPIENPYLYNAKNVFDFKVNQLSAHNFAIEEDSLIIENAKFGKPQLIVTSTNKKTVKENQKEINLKIGIKNLDLQEGSVLIQQQDKTKTASIDNFHVNLKDIVFDKNTVKEKLPFKFSTHNVEFKNIYFKANPLQEVSVKKISSNNSDIFITNAEFRALGKSNSKDVYNIKTDKIEILNNKSKFVGQQLQLNLNKINIYRPDIEIIAATGKKAVSQKSKGESPDLMANVSSLNLINGSFSQTKQGAQKMKIRKFNVQLNSITTNKEILKESIPFHVKNRIVTAEKIDIDAGKYYLLKLDEIKNTDKITQIRNFAFLPKYSRNQFNKMIAVEEDLYTIKIKSLNIKDKNSIIGGKTIIDLEQIVVDGINCNIYHDLAPPDDIAIRYMFSKKLRDVKFPFYVKQIDIINSKLTYEEIAEKAQIPGKITFDNFNAKIKDVNNAKITGKPTMIKVDSNFDFFGDAPTDIHWNFDVANKNDDFAINGTIKDLSIENANLFVRPYLNVSLDGKINYLKFDYTGNTNKIGGKFGFNYTDMNVNFLNKNTGKERKVLSAIANIFVKNNSKGEPDHVEVDKDRDPNKSFFNTLWQGIMEGLKKYLI</sequence>
<reference evidence="4" key="3">
    <citation type="submission" date="2017-01" db="EMBL/GenBank/DDBJ databases">
        <authorList>
            <person name="Varghese N."/>
            <person name="Submissions S."/>
        </authorList>
    </citation>
    <scope>NUCLEOTIDE SEQUENCE [LARGE SCALE GENOMIC DNA]</scope>
    <source>
        <strain evidence="4">DSM 21068</strain>
    </source>
</reference>
<gene>
    <name evidence="2" type="ORF">B0A70_08690</name>
    <name evidence="3" type="ORF">SAMN05421796_10678</name>
</gene>
<dbReference type="Proteomes" id="UP000238314">
    <property type="component" value="Unassembled WGS sequence"/>
</dbReference>
<dbReference type="Proteomes" id="UP000186246">
    <property type="component" value="Unassembled WGS sequence"/>
</dbReference>
<accession>A0A1N7N044</accession>
<dbReference type="EMBL" id="FTOJ01000006">
    <property type="protein sequence ID" value="SIS91764.1"/>
    <property type="molecule type" value="Genomic_DNA"/>
</dbReference>
<dbReference type="InterPro" id="IPR008023">
    <property type="entry name" value="DUF748"/>
</dbReference>
<dbReference type="STRING" id="551459.SAMN05421796_10678"/>
<dbReference type="OrthoDB" id="1412480at2"/>
<keyword evidence="1" id="KW-0812">Transmembrane</keyword>
<evidence type="ECO:0000313" key="5">
    <source>
        <dbReference type="Proteomes" id="UP000238314"/>
    </source>
</evidence>
<evidence type="ECO:0000256" key="1">
    <source>
        <dbReference type="SAM" id="Phobius"/>
    </source>
</evidence>
<dbReference type="EMBL" id="MUGO01000012">
    <property type="protein sequence ID" value="PQA93852.1"/>
    <property type="molecule type" value="Genomic_DNA"/>
</dbReference>
<dbReference type="RefSeq" id="WP_076451968.1">
    <property type="nucleotide sequence ID" value="NZ_FTOJ01000006.1"/>
</dbReference>
<feature type="transmembrane region" description="Helical" evidence="1">
    <location>
        <begin position="16"/>
        <end position="38"/>
    </location>
</feature>
<protein>
    <recommendedName>
        <fullName evidence="6">DUF748 domain-containing protein</fullName>
    </recommendedName>
</protein>
<dbReference type="Pfam" id="PF05359">
    <property type="entry name" value="DUF748"/>
    <property type="match status" value="1"/>
</dbReference>
<reference evidence="3" key="2">
    <citation type="submission" date="2017-01" db="EMBL/GenBank/DDBJ databases">
        <authorList>
            <person name="Mah S.A."/>
            <person name="Swanson W.J."/>
            <person name="Moy G.W."/>
            <person name="Vacquier V.D."/>
        </authorList>
    </citation>
    <scope>NUCLEOTIDE SEQUENCE [LARGE SCALE GENOMIC DNA]</scope>
    <source>
        <strain evidence="3">DSM 21068</strain>
    </source>
</reference>
<keyword evidence="1" id="KW-1133">Transmembrane helix</keyword>
<evidence type="ECO:0000313" key="4">
    <source>
        <dbReference type="Proteomes" id="UP000186246"/>
    </source>
</evidence>
<dbReference type="AlphaFoldDB" id="A0A1N7N044"/>
<evidence type="ECO:0008006" key="6">
    <source>
        <dbReference type="Google" id="ProtNLM"/>
    </source>
</evidence>
<evidence type="ECO:0000313" key="3">
    <source>
        <dbReference type="EMBL" id="SIS91764.1"/>
    </source>
</evidence>
<proteinExistence type="predicted"/>